<gene>
    <name evidence="10" type="ORF">AU468_00190</name>
</gene>
<evidence type="ECO:0000259" key="9">
    <source>
        <dbReference type="PROSITE" id="PS51755"/>
    </source>
</evidence>
<dbReference type="EMBL" id="LPWH01000001">
    <property type="protein sequence ID" value="POR05632.1"/>
    <property type="molecule type" value="Genomic_DNA"/>
</dbReference>
<sequence>MTEAAHILVIEDNEPVRAFIARTLEDEGFVVEQAPDCPVAFSKLRHDCYDLVLLDLRLGDDDGMEILKTIRRQDETLPVIIVSSLQDIHTKVGGFEIGCDDYITKPFQSAELLWRIRRLLRRSSRQGCRDLIRQHLQAGPFSLDIKEVRVYRDGVLLQMRRKLFDILLFMAQNPEVVLTKEAIHERVWDPREAMNENSLYVHIHQLRTIIEDDPSRPRYLRTVRGLGFSFHPRG</sequence>
<dbReference type="PROSITE" id="PS51755">
    <property type="entry name" value="OMPR_PHOB"/>
    <property type="match status" value="1"/>
</dbReference>
<keyword evidence="11" id="KW-1185">Reference proteome</keyword>
<keyword evidence="4 7" id="KW-0238">DNA-binding</keyword>
<evidence type="ECO:0008006" key="12">
    <source>
        <dbReference type="Google" id="ProtNLM"/>
    </source>
</evidence>
<dbReference type="SMART" id="SM00862">
    <property type="entry name" value="Trans_reg_C"/>
    <property type="match status" value="1"/>
</dbReference>
<dbReference type="SUPFAM" id="SSF52172">
    <property type="entry name" value="CheY-like"/>
    <property type="match status" value="1"/>
</dbReference>
<evidence type="ECO:0000256" key="4">
    <source>
        <dbReference type="ARBA" id="ARBA00023125"/>
    </source>
</evidence>
<protein>
    <recommendedName>
        <fullName evidence="12">Two-component system response regulator</fullName>
    </recommendedName>
</protein>
<dbReference type="InterPro" id="IPR001867">
    <property type="entry name" value="OmpR/PhoB-type_DNA-bd"/>
</dbReference>
<dbReference type="Pfam" id="PF00486">
    <property type="entry name" value="Trans_reg_C"/>
    <property type="match status" value="1"/>
</dbReference>
<keyword evidence="5" id="KW-0804">Transcription</keyword>
<dbReference type="Gene3D" id="6.10.250.690">
    <property type="match status" value="1"/>
</dbReference>
<dbReference type="GO" id="GO:0032993">
    <property type="term" value="C:protein-DNA complex"/>
    <property type="evidence" value="ECO:0007669"/>
    <property type="project" value="TreeGrafter"/>
</dbReference>
<reference evidence="11" key="1">
    <citation type="submission" date="2015-12" db="EMBL/GenBank/DDBJ databases">
        <authorList>
            <person name="Lodha T.D."/>
            <person name="Chintalapati S."/>
            <person name="Chintalapati V.R."/>
            <person name="Sravanthi T."/>
        </authorList>
    </citation>
    <scope>NUCLEOTIDE SEQUENCE [LARGE SCALE GENOMIC DNA]</scope>
    <source>
        <strain evidence="11">JC133</strain>
    </source>
</reference>
<dbReference type="RefSeq" id="WP_018525576.1">
    <property type="nucleotide sequence ID" value="NZ_LPWH01000001.1"/>
</dbReference>
<dbReference type="InterPro" id="IPR016032">
    <property type="entry name" value="Sig_transdc_resp-reg_C-effctor"/>
</dbReference>
<dbReference type="InterPro" id="IPR039420">
    <property type="entry name" value="WalR-like"/>
</dbReference>
<dbReference type="Proteomes" id="UP000237350">
    <property type="component" value="Unassembled WGS sequence"/>
</dbReference>
<evidence type="ECO:0000313" key="10">
    <source>
        <dbReference type="EMBL" id="POR05632.1"/>
    </source>
</evidence>
<dbReference type="OrthoDB" id="370512at2"/>
<feature type="DNA-binding region" description="OmpR/PhoB-type" evidence="7">
    <location>
        <begin position="133"/>
        <end position="232"/>
    </location>
</feature>
<dbReference type="InterPro" id="IPR011006">
    <property type="entry name" value="CheY-like_superfamily"/>
</dbReference>
<evidence type="ECO:0000313" key="11">
    <source>
        <dbReference type="Proteomes" id="UP000237350"/>
    </source>
</evidence>
<evidence type="ECO:0000256" key="1">
    <source>
        <dbReference type="ARBA" id="ARBA00022553"/>
    </source>
</evidence>
<accession>A0A2S4K1I5</accession>
<dbReference type="AlphaFoldDB" id="A0A2S4K1I5"/>
<feature type="domain" description="Response regulatory" evidence="8">
    <location>
        <begin position="6"/>
        <end position="120"/>
    </location>
</feature>
<dbReference type="Pfam" id="PF00072">
    <property type="entry name" value="Response_reg"/>
    <property type="match status" value="1"/>
</dbReference>
<evidence type="ECO:0000256" key="2">
    <source>
        <dbReference type="ARBA" id="ARBA00023012"/>
    </source>
</evidence>
<name>A0A2S4K1I5_9SPIO</name>
<feature type="modified residue" description="4-aspartylphosphate" evidence="6">
    <location>
        <position position="55"/>
    </location>
</feature>
<evidence type="ECO:0000259" key="8">
    <source>
        <dbReference type="PROSITE" id="PS50110"/>
    </source>
</evidence>
<keyword evidence="2" id="KW-0902">Two-component regulatory system</keyword>
<evidence type="ECO:0000256" key="5">
    <source>
        <dbReference type="ARBA" id="ARBA00023163"/>
    </source>
</evidence>
<dbReference type="InterPro" id="IPR036388">
    <property type="entry name" value="WH-like_DNA-bd_sf"/>
</dbReference>
<dbReference type="PANTHER" id="PTHR48111">
    <property type="entry name" value="REGULATOR OF RPOS"/>
    <property type="match status" value="1"/>
</dbReference>
<dbReference type="PANTHER" id="PTHR48111:SF1">
    <property type="entry name" value="TWO-COMPONENT RESPONSE REGULATOR ORR33"/>
    <property type="match status" value="1"/>
</dbReference>
<dbReference type="PROSITE" id="PS50110">
    <property type="entry name" value="RESPONSE_REGULATORY"/>
    <property type="match status" value="1"/>
</dbReference>
<dbReference type="GO" id="GO:0005829">
    <property type="term" value="C:cytosol"/>
    <property type="evidence" value="ECO:0007669"/>
    <property type="project" value="TreeGrafter"/>
</dbReference>
<dbReference type="GO" id="GO:0000156">
    <property type="term" value="F:phosphorelay response regulator activity"/>
    <property type="evidence" value="ECO:0007669"/>
    <property type="project" value="TreeGrafter"/>
</dbReference>
<evidence type="ECO:0000256" key="6">
    <source>
        <dbReference type="PROSITE-ProRule" id="PRU00169"/>
    </source>
</evidence>
<dbReference type="GO" id="GO:0000976">
    <property type="term" value="F:transcription cis-regulatory region binding"/>
    <property type="evidence" value="ECO:0007669"/>
    <property type="project" value="TreeGrafter"/>
</dbReference>
<comment type="caution">
    <text evidence="10">The sequence shown here is derived from an EMBL/GenBank/DDBJ whole genome shotgun (WGS) entry which is preliminary data.</text>
</comment>
<dbReference type="Gene3D" id="3.40.50.2300">
    <property type="match status" value="1"/>
</dbReference>
<dbReference type="CDD" id="cd00383">
    <property type="entry name" value="trans_reg_C"/>
    <property type="match status" value="1"/>
</dbReference>
<dbReference type="InterPro" id="IPR001789">
    <property type="entry name" value="Sig_transdc_resp-reg_receiver"/>
</dbReference>
<organism evidence="10 11">
    <name type="scientific">Alkalispirochaeta sphaeroplastigenens</name>
    <dbReference type="NCBI Taxonomy" id="1187066"/>
    <lineage>
        <taxon>Bacteria</taxon>
        <taxon>Pseudomonadati</taxon>
        <taxon>Spirochaetota</taxon>
        <taxon>Spirochaetia</taxon>
        <taxon>Spirochaetales</taxon>
        <taxon>Spirochaetaceae</taxon>
        <taxon>Alkalispirochaeta</taxon>
    </lineage>
</organism>
<feature type="domain" description="OmpR/PhoB-type" evidence="9">
    <location>
        <begin position="133"/>
        <end position="232"/>
    </location>
</feature>
<dbReference type="Gene3D" id="1.10.10.10">
    <property type="entry name" value="Winged helix-like DNA-binding domain superfamily/Winged helix DNA-binding domain"/>
    <property type="match status" value="1"/>
</dbReference>
<dbReference type="SUPFAM" id="SSF46894">
    <property type="entry name" value="C-terminal effector domain of the bipartite response regulators"/>
    <property type="match status" value="1"/>
</dbReference>
<evidence type="ECO:0000256" key="3">
    <source>
        <dbReference type="ARBA" id="ARBA00023015"/>
    </source>
</evidence>
<evidence type="ECO:0000256" key="7">
    <source>
        <dbReference type="PROSITE-ProRule" id="PRU01091"/>
    </source>
</evidence>
<dbReference type="GO" id="GO:0006355">
    <property type="term" value="P:regulation of DNA-templated transcription"/>
    <property type="evidence" value="ECO:0007669"/>
    <property type="project" value="InterPro"/>
</dbReference>
<keyword evidence="3" id="KW-0805">Transcription regulation</keyword>
<keyword evidence="1 6" id="KW-0597">Phosphoprotein</keyword>
<proteinExistence type="predicted"/>
<dbReference type="SMART" id="SM00448">
    <property type="entry name" value="REC"/>
    <property type="match status" value="1"/>
</dbReference>